<dbReference type="InterPro" id="IPR056681">
    <property type="entry name" value="DUF7779"/>
</dbReference>
<dbReference type="STRING" id="329885.A0A4U0TZ66"/>
<sequence length="363" mass="41035">MGNLTKYCILLYWPDSTIIASQWFPTVLAIIFLLCGGLFNVYLTRKFAILEGIMLTIHWAAWIAIVVTLWVTSPRGKASEVLFTFTNSGGWRSGGVATLAGTWLVVPDNPDDVGFLLEPLATMSEAQPTQRRIDYVPTCDHRAVIITTRSKRKALRLVYESEMVDVLPMGEGEAETLLESKLGRSSRDTLQQCREEMEQSRSSRTSLLRREVPLPSRDVEATSLVLMAWQISFEYIYDTRRSAAELLSLMSFCDALAIQETLLRVKMDESNEGSDRTSSSEEDVVVLRSFSFVSHTASAQEWEMHRLVQDATLVWLEGHGRQNEIHERFAHRAYTSFPTGHFNRSQRGPAESLRANSANFFPP</sequence>
<organism evidence="4 5">
    <name type="scientific">Friedmanniomyces endolithicus</name>
    <dbReference type="NCBI Taxonomy" id="329885"/>
    <lineage>
        <taxon>Eukaryota</taxon>
        <taxon>Fungi</taxon>
        <taxon>Dikarya</taxon>
        <taxon>Ascomycota</taxon>
        <taxon>Pezizomycotina</taxon>
        <taxon>Dothideomycetes</taxon>
        <taxon>Dothideomycetidae</taxon>
        <taxon>Mycosphaerellales</taxon>
        <taxon>Teratosphaeriaceae</taxon>
        <taxon>Friedmanniomyces</taxon>
    </lineage>
</organism>
<dbReference type="OrthoDB" id="5086500at2759"/>
<keyword evidence="2" id="KW-1133">Transmembrane helix</keyword>
<feature type="transmembrane region" description="Helical" evidence="2">
    <location>
        <begin position="23"/>
        <end position="43"/>
    </location>
</feature>
<feature type="domain" description="DUF7779" evidence="3">
    <location>
        <begin position="240"/>
        <end position="313"/>
    </location>
</feature>
<evidence type="ECO:0000259" key="3">
    <source>
        <dbReference type="Pfam" id="PF25000"/>
    </source>
</evidence>
<evidence type="ECO:0000256" key="1">
    <source>
        <dbReference type="SAM" id="MobiDB-lite"/>
    </source>
</evidence>
<keyword evidence="2" id="KW-0472">Membrane</keyword>
<feature type="transmembrane region" description="Helical" evidence="2">
    <location>
        <begin position="50"/>
        <end position="71"/>
    </location>
</feature>
<keyword evidence="2" id="KW-0812">Transmembrane</keyword>
<reference evidence="4 5" key="1">
    <citation type="submission" date="2017-03" db="EMBL/GenBank/DDBJ databases">
        <title>Genomes of endolithic fungi from Antarctica.</title>
        <authorList>
            <person name="Coleine C."/>
            <person name="Masonjones S."/>
            <person name="Stajich J.E."/>
        </authorList>
    </citation>
    <scope>NUCLEOTIDE SEQUENCE [LARGE SCALE GENOMIC DNA]</scope>
    <source>
        <strain evidence="4 5">CCFEE 5311</strain>
    </source>
</reference>
<evidence type="ECO:0000313" key="5">
    <source>
        <dbReference type="Proteomes" id="UP000310066"/>
    </source>
</evidence>
<protein>
    <recommendedName>
        <fullName evidence="3">DUF7779 domain-containing protein</fullName>
    </recommendedName>
</protein>
<dbReference type="EMBL" id="NAJP01000123">
    <property type="protein sequence ID" value="TKA27871.1"/>
    <property type="molecule type" value="Genomic_DNA"/>
</dbReference>
<name>A0A4U0TZ66_9PEZI</name>
<feature type="compositionally biased region" description="Polar residues" evidence="1">
    <location>
        <begin position="354"/>
        <end position="363"/>
    </location>
</feature>
<accession>A0A4U0TZ66</accession>
<evidence type="ECO:0000256" key="2">
    <source>
        <dbReference type="SAM" id="Phobius"/>
    </source>
</evidence>
<proteinExistence type="predicted"/>
<evidence type="ECO:0000313" key="4">
    <source>
        <dbReference type="EMBL" id="TKA27871.1"/>
    </source>
</evidence>
<dbReference type="AlphaFoldDB" id="A0A4U0TZ66"/>
<comment type="caution">
    <text evidence="4">The sequence shown here is derived from an EMBL/GenBank/DDBJ whole genome shotgun (WGS) entry which is preliminary data.</text>
</comment>
<feature type="region of interest" description="Disordered" evidence="1">
    <location>
        <begin position="340"/>
        <end position="363"/>
    </location>
</feature>
<dbReference type="Proteomes" id="UP000310066">
    <property type="component" value="Unassembled WGS sequence"/>
</dbReference>
<dbReference type="Pfam" id="PF25000">
    <property type="entry name" value="DUF7779"/>
    <property type="match status" value="1"/>
</dbReference>
<gene>
    <name evidence="4" type="ORF">B0A54_16913</name>
</gene>